<accession>A0ABU4PIG0</accession>
<keyword evidence="1" id="KW-0472">Membrane</keyword>
<keyword evidence="3" id="KW-1185">Reference proteome</keyword>
<dbReference type="EMBL" id="JAWXXV010000001">
    <property type="protein sequence ID" value="MDX5983961.1"/>
    <property type="molecule type" value="Genomic_DNA"/>
</dbReference>
<comment type="caution">
    <text evidence="2">The sequence shown here is derived from an EMBL/GenBank/DDBJ whole genome shotgun (WGS) entry which is preliminary data.</text>
</comment>
<evidence type="ECO:0000313" key="2">
    <source>
        <dbReference type="EMBL" id="MDX5983961.1"/>
    </source>
</evidence>
<organism evidence="2 3">
    <name type="scientific">Sphingomonas echinoides</name>
    <dbReference type="NCBI Taxonomy" id="59803"/>
    <lineage>
        <taxon>Bacteria</taxon>
        <taxon>Pseudomonadati</taxon>
        <taxon>Pseudomonadota</taxon>
        <taxon>Alphaproteobacteria</taxon>
        <taxon>Sphingomonadales</taxon>
        <taxon>Sphingomonadaceae</taxon>
        <taxon>Sphingomonas</taxon>
    </lineage>
</organism>
<dbReference type="Proteomes" id="UP001279660">
    <property type="component" value="Unassembled WGS sequence"/>
</dbReference>
<reference evidence="2 3" key="1">
    <citation type="submission" date="2023-11" db="EMBL/GenBank/DDBJ databases">
        <title>MicrobeMod: A computational toolkit for identifying prokaryotic methylation and restriction-modification with nanopore sequencing.</title>
        <authorList>
            <person name="Crits-Christoph A."/>
            <person name="Kang S.C."/>
            <person name="Lee H."/>
            <person name="Ostrov N."/>
        </authorList>
    </citation>
    <scope>NUCLEOTIDE SEQUENCE [LARGE SCALE GENOMIC DNA]</scope>
    <source>
        <strain evidence="2 3">ATCC 14820</strain>
    </source>
</reference>
<keyword evidence="1" id="KW-1133">Transmembrane helix</keyword>
<evidence type="ECO:0000313" key="3">
    <source>
        <dbReference type="Proteomes" id="UP001279660"/>
    </source>
</evidence>
<proteinExistence type="predicted"/>
<feature type="transmembrane region" description="Helical" evidence="1">
    <location>
        <begin position="41"/>
        <end position="58"/>
    </location>
</feature>
<dbReference type="RefSeq" id="WP_029622483.1">
    <property type="nucleotide sequence ID" value="NZ_JAWXXV010000001.1"/>
</dbReference>
<sequence length="59" mass="6386">MLWWVAAAGAMVVAGLAGLGDWRHRTRRDLDKVGWINWPSVQMAAVIAAVGCAIMAAHR</sequence>
<name>A0ABU4PIG0_9SPHN</name>
<gene>
    <name evidence="2" type="ORF">SIL82_06790</name>
</gene>
<protein>
    <recommendedName>
        <fullName evidence="4">HIG1 domain-containing protein</fullName>
    </recommendedName>
</protein>
<evidence type="ECO:0008006" key="4">
    <source>
        <dbReference type="Google" id="ProtNLM"/>
    </source>
</evidence>
<evidence type="ECO:0000256" key="1">
    <source>
        <dbReference type="SAM" id="Phobius"/>
    </source>
</evidence>
<keyword evidence="1" id="KW-0812">Transmembrane</keyword>